<gene>
    <name evidence="2" type="ORF">GB993_07005</name>
</gene>
<dbReference type="AlphaFoldDB" id="A0A6N9I2R7"/>
<sequence>MGSKHDQVAYYDTEDKVLLKVALSDVVSYLNKTLTRDEMTSTVGKISIGSRNNSQSATTKKDSSNVLTMDEVYPESGKLDPNLDAKAMVYYGINNPNANPEWAALKSSMGSLYSFLAAPNMQSGEMYKPDKETPDGLYATTKSYEPDDGSNLPLQEQENNYEFMYYSEIHPGGSGPSSAVLTVHLPEVVNFINAAGGKSVLKSVHIRTALDN</sequence>
<feature type="region of interest" description="Disordered" evidence="1">
    <location>
        <begin position="127"/>
        <end position="152"/>
    </location>
</feature>
<dbReference type="Proteomes" id="UP000449209">
    <property type="component" value="Unassembled WGS sequence"/>
</dbReference>
<evidence type="ECO:0000313" key="2">
    <source>
        <dbReference type="EMBL" id="MYV17250.1"/>
    </source>
</evidence>
<proteinExistence type="predicted"/>
<organism evidence="2 3">
    <name type="scientific">Furfurilactobacillus milii</name>
    <dbReference type="NCBI Taxonomy" id="2888272"/>
    <lineage>
        <taxon>Bacteria</taxon>
        <taxon>Bacillati</taxon>
        <taxon>Bacillota</taxon>
        <taxon>Bacilli</taxon>
        <taxon>Lactobacillales</taxon>
        <taxon>Lactobacillaceae</taxon>
        <taxon>Furfurilactobacillus</taxon>
    </lineage>
</organism>
<reference evidence="2 3" key="1">
    <citation type="journal article" date="2019" name="Appl. Environ. Microbiol.">
        <title>Genetic determinants of hydroxycinnamic acid metabolism in heterofermentative lactobacilli.</title>
        <authorList>
            <person name="Gaur G."/>
            <person name="Oh J.H."/>
            <person name="Filannino P."/>
            <person name="Gobbetti M."/>
            <person name="van Pijkeren J.P."/>
            <person name="Ganzle M.G."/>
        </authorList>
    </citation>
    <scope>NUCLEOTIDE SEQUENCE [LARGE SCALE GENOMIC DNA]</scope>
    <source>
        <strain evidence="2 3">C5</strain>
    </source>
</reference>
<name>A0A6N9I2R7_9LACO</name>
<comment type="caution">
    <text evidence="2">The sequence shown here is derived from an EMBL/GenBank/DDBJ whole genome shotgun (WGS) entry which is preliminary data.</text>
</comment>
<protein>
    <submittedName>
        <fullName evidence="2">Uncharacterized protein</fullName>
    </submittedName>
</protein>
<dbReference type="RefSeq" id="WP_161003663.1">
    <property type="nucleotide sequence ID" value="NZ_WEZQ01000011.1"/>
</dbReference>
<dbReference type="EMBL" id="WEZQ01000011">
    <property type="protein sequence ID" value="MYV17250.1"/>
    <property type="molecule type" value="Genomic_DNA"/>
</dbReference>
<evidence type="ECO:0000256" key="1">
    <source>
        <dbReference type="SAM" id="MobiDB-lite"/>
    </source>
</evidence>
<accession>A0A6N9I2R7</accession>
<evidence type="ECO:0000313" key="3">
    <source>
        <dbReference type="Proteomes" id="UP000449209"/>
    </source>
</evidence>